<dbReference type="KEGG" id="marb:CJ263_07535"/>
<dbReference type="AlphaFoldDB" id="A0A223V4F6"/>
<protein>
    <submittedName>
        <fullName evidence="1">Uncharacterized protein</fullName>
    </submittedName>
</protein>
<evidence type="ECO:0000313" key="2">
    <source>
        <dbReference type="Proteomes" id="UP000215244"/>
    </source>
</evidence>
<reference evidence="1 2" key="1">
    <citation type="submission" date="2017-08" db="EMBL/GenBank/DDBJ databases">
        <title>The complete genome sequence of Maribacter sp. B1, isolated from deep-sea sediment.</title>
        <authorList>
            <person name="Wu Y.-H."/>
            <person name="Cheng H."/>
            <person name="Xu X.-W."/>
        </authorList>
    </citation>
    <scope>NUCLEOTIDE SEQUENCE [LARGE SCALE GENOMIC DNA]</scope>
    <source>
        <strain evidence="1 2">B1</strain>
    </source>
</reference>
<keyword evidence="2" id="KW-1185">Reference proteome</keyword>
<gene>
    <name evidence="1" type="ORF">CJ263_07535</name>
</gene>
<proteinExistence type="predicted"/>
<name>A0A223V4F6_9FLAO</name>
<dbReference type="RefSeq" id="WP_094996708.1">
    <property type="nucleotide sequence ID" value="NZ_BMJL01000006.1"/>
</dbReference>
<dbReference type="EMBL" id="CP022957">
    <property type="protein sequence ID" value="ASV30087.1"/>
    <property type="molecule type" value="Genomic_DNA"/>
</dbReference>
<dbReference type="Proteomes" id="UP000215244">
    <property type="component" value="Chromosome"/>
</dbReference>
<organism evidence="1 2">
    <name type="scientific">Maribacter cobaltidurans</name>
    <dbReference type="NCBI Taxonomy" id="1178778"/>
    <lineage>
        <taxon>Bacteria</taxon>
        <taxon>Pseudomonadati</taxon>
        <taxon>Bacteroidota</taxon>
        <taxon>Flavobacteriia</taxon>
        <taxon>Flavobacteriales</taxon>
        <taxon>Flavobacteriaceae</taxon>
        <taxon>Maribacter</taxon>
    </lineage>
</organism>
<sequence length="87" mass="9974">MFVVGWFIDNLTRIPEGTQRHEQDAHASIGTLSGRFPDLEVSNGVETIIIQVGKATKKSRRPISRERWAIKDLRDSGEFDKVIFLEY</sequence>
<evidence type="ECO:0000313" key="1">
    <source>
        <dbReference type="EMBL" id="ASV30087.1"/>
    </source>
</evidence>
<accession>A0A223V4F6</accession>